<accession>A0A0H3CB21</accession>
<proteinExistence type="predicted"/>
<keyword evidence="3" id="KW-1185">Reference proteome</keyword>
<reference evidence="2 3" key="1">
    <citation type="journal article" date="2010" name="J. Bacteriol.">
        <title>The genetic basis of laboratory adaptation in Caulobacter crescentus.</title>
        <authorList>
            <person name="Marks M.E."/>
            <person name="Castro-Rojas C.M."/>
            <person name="Teiling C."/>
            <person name="Du L."/>
            <person name="Kapatral V."/>
            <person name="Walunas T.L."/>
            <person name="Crosson S."/>
        </authorList>
    </citation>
    <scope>NUCLEOTIDE SEQUENCE [LARGE SCALE GENOMIC DNA]</scope>
    <source>
        <strain evidence="3">NA1000 / CB15N</strain>
    </source>
</reference>
<dbReference type="PATRIC" id="fig|565050.3.peg.2871"/>
<name>A0A0H3CB21_CAUVN</name>
<organism evidence="2 3">
    <name type="scientific">Caulobacter vibrioides (strain NA1000 / CB15N)</name>
    <name type="common">Caulobacter crescentus</name>
    <dbReference type="NCBI Taxonomy" id="565050"/>
    <lineage>
        <taxon>Bacteria</taxon>
        <taxon>Pseudomonadati</taxon>
        <taxon>Pseudomonadota</taxon>
        <taxon>Alphaproteobacteria</taxon>
        <taxon>Caulobacterales</taxon>
        <taxon>Caulobacteraceae</taxon>
        <taxon>Caulobacter</taxon>
    </lineage>
</organism>
<evidence type="ECO:0008006" key="4">
    <source>
        <dbReference type="Google" id="ProtNLM"/>
    </source>
</evidence>
<dbReference type="SMR" id="A0A0H3CB21"/>
<sequence length="246" mass="26538">MRLRLALFAAVVLTAATTASAQTSAPSQAPASISEAEREAFRAQSSNTGAEDLMSLVRQTYPEDYLAFETEMITARKAGASASDLNQRAYKFGSDIRRRVEPYVKQAPTPALLGFLRSQTEAIDQMRTVSARACYEAVELGGVSAESVKTLTPTIVKRLSLEGENRLTLALKGKANPVNREAPSAEDREAAKTAFLKIGGDPDWLQAISQGAPRQQSDDVRCRSALAYLRGILSLPSEQAARLAAF</sequence>
<dbReference type="RefSeq" id="WP_010920691.1">
    <property type="nucleotide sequence ID" value="NC_011916.1"/>
</dbReference>
<evidence type="ECO:0000313" key="2">
    <source>
        <dbReference type="EMBL" id="ACL96409.1"/>
    </source>
</evidence>
<dbReference type="RefSeq" id="YP_002518317.1">
    <property type="nucleotide sequence ID" value="NC_011916.1"/>
</dbReference>
<keyword evidence="1" id="KW-0732">Signal</keyword>
<dbReference type="HOGENOM" id="CLU_1127503_0_0_5"/>
<protein>
    <recommendedName>
        <fullName evidence="4">DUF2059 domain-containing protein</fullName>
    </recommendedName>
</protein>
<dbReference type="AlphaFoldDB" id="A0A0H3CB21"/>
<dbReference type="KEGG" id="ccs:CCNA_02944"/>
<dbReference type="GeneID" id="7331375"/>
<feature type="signal peptide" evidence="1">
    <location>
        <begin position="1"/>
        <end position="21"/>
    </location>
</feature>
<dbReference type="OrthoDB" id="9965984at2"/>
<evidence type="ECO:0000256" key="1">
    <source>
        <dbReference type="SAM" id="SignalP"/>
    </source>
</evidence>
<feature type="chain" id="PRO_5002606139" description="DUF2059 domain-containing protein" evidence="1">
    <location>
        <begin position="22"/>
        <end position="246"/>
    </location>
</feature>
<dbReference type="Proteomes" id="UP000001364">
    <property type="component" value="Chromosome"/>
</dbReference>
<evidence type="ECO:0000313" key="3">
    <source>
        <dbReference type="Proteomes" id="UP000001364"/>
    </source>
</evidence>
<dbReference type="EMBL" id="CP001340">
    <property type="protein sequence ID" value="ACL96409.1"/>
    <property type="molecule type" value="Genomic_DNA"/>
</dbReference>
<gene>
    <name evidence="2" type="ordered locus">CCNA_02944</name>
</gene>